<proteinExistence type="predicted"/>
<dbReference type="PANTHER" id="PTHR43649">
    <property type="entry name" value="ARABINOSE-BINDING PROTEIN-RELATED"/>
    <property type="match status" value="1"/>
</dbReference>
<dbReference type="Proteomes" id="UP000250369">
    <property type="component" value="Unassembled WGS sequence"/>
</dbReference>
<protein>
    <recommendedName>
        <fullName evidence="5">ABC transporter substrate-binding protein</fullName>
    </recommendedName>
</protein>
<evidence type="ECO:0000256" key="2">
    <source>
        <dbReference type="SAM" id="SignalP"/>
    </source>
</evidence>
<dbReference type="InterPro" id="IPR050490">
    <property type="entry name" value="Bact_solute-bd_prot1"/>
</dbReference>
<dbReference type="RefSeq" id="WP_113036006.1">
    <property type="nucleotide sequence ID" value="NZ_QMFB01000039.1"/>
</dbReference>
<keyword evidence="2" id="KW-0732">Signal</keyword>
<sequence length="563" mass="62716">MPRRKTKVYGLAAISLMLAGTSLAGCSGSNEPAGSAKPSAAAASGSPSGSPSVKPDEKKNAKYDPPIEVTMVNQSYGAISFAEGEDMNNNRWRTYIKDNYGITVKTLWDAPGDQLDQKTNLMIATGDIPDIFLVTPTQLVQLNRAGLIEDLTDVYKNSAPQNVKDVVEQAGKEVLEAATIKGRLMALPFTGFQKETVPVVWIRNDWMKKLNLPEPKTMDDLLAISKAFTEKDPDGNGKADTFGLPLDKDLGFLGTMFNGYHAYKDIWIKDPSGKLVFGSVQPEVKTALAKMQELYKSGQIDKEFGVKDAVKINENIGQNLLGIYFGSMTGGYSLSDLTPGVQWTPYPIPSIDGKPTLLQHALNINYGFWVVKKGMKHPEALYKLADVWLKLFYENKDDDIYVKYNSDQKTGFFTQAPVLIYKSFKNMEISTHLEPLLKSDKPATAEELSKLTPEERLNYSNIQKYKQGDQSFWKYASRNGIGGAGDIIRDYVKNNQFMPDQFIGVPTQTMVQKEAILAKMQNEMMTKVIMGSPLEQFDQFVAEWNKLGGEQITKEVNDWYKSK</sequence>
<comment type="caution">
    <text evidence="3">The sequence shown here is derived from an EMBL/GenBank/DDBJ whole genome shotgun (WGS) entry which is preliminary data.</text>
</comment>
<gene>
    <name evidence="3" type="ORF">DQG23_36670</name>
</gene>
<feature type="chain" id="PRO_5016254248" description="ABC transporter substrate-binding protein" evidence="2">
    <location>
        <begin position="25"/>
        <end position="563"/>
    </location>
</feature>
<dbReference type="Gene3D" id="3.40.190.10">
    <property type="entry name" value="Periplasmic binding protein-like II"/>
    <property type="match status" value="3"/>
</dbReference>
<evidence type="ECO:0000313" key="4">
    <source>
        <dbReference type="Proteomes" id="UP000250369"/>
    </source>
</evidence>
<evidence type="ECO:0000256" key="1">
    <source>
        <dbReference type="SAM" id="MobiDB-lite"/>
    </source>
</evidence>
<feature type="compositionally biased region" description="Low complexity" evidence="1">
    <location>
        <begin position="32"/>
        <end position="52"/>
    </location>
</feature>
<dbReference type="AlphaFoldDB" id="A0A329M2C1"/>
<reference evidence="3 4" key="1">
    <citation type="journal article" date="2009" name="Int. J. Syst. Evol. Microbiol.">
        <title>Paenibacillus contaminans sp. nov., isolated from a contaminated laboratory plate.</title>
        <authorList>
            <person name="Chou J.H."/>
            <person name="Lee J.H."/>
            <person name="Lin M.C."/>
            <person name="Chang P.S."/>
            <person name="Arun A.B."/>
            <person name="Young C.C."/>
            <person name="Chen W.M."/>
        </authorList>
    </citation>
    <scope>NUCLEOTIDE SEQUENCE [LARGE SCALE GENOMIC DNA]</scope>
    <source>
        <strain evidence="3 4">CKOBP-6</strain>
    </source>
</reference>
<feature type="region of interest" description="Disordered" evidence="1">
    <location>
        <begin position="27"/>
        <end position="65"/>
    </location>
</feature>
<dbReference type="PANTHER" id="PTHR43649:SF12">
    <property type="entry name" value="DIACETYLCHITOBIOSE BINDING PROTEIN DASA"/>
    <property type="match status" value="1"/>
</dbReference>
<dbReference type="PROSITE" id="PS51257">
    <property type="entry name" value="PROKAR_LIPOPROTEIN"/>
    <property type="match status" value="1"/>
</dbReference>
<keyword evidence="4" id="KW-1185">Reference proteome</keyword>
<accession>A0A329M2C1</accession>
<feature type="signal peptide" evidence="2">
    <location>
        <begin position="1"/>
        <end position="24"/>
    </location>
</feature>
<organism evidence="3 4">
    <name type="scientific">Paenibacillus contaminans</name>
    <dbReference type="NCBI Taxonomy" id="450362"/>
    <lineage>
        <taxon>Bacteria</taxon>
        <taxon>Bacillati</taxon>
        <taxon>Bacillota</taxon>
        <taxon>Bacilli</taxon>
        <taxon>Bacillales</taxon>
        <taxon>Paenibacillaceae</taxon>
        <taxon>Paenibacillus</taxon>
    </lineage>
</organism>
<dbReference type="InterPro" id="IPR006059">
    <property type="entry name" value="SBP"/>
</dbReference>
<dbReference type="Pfam" id="PF01547">
    <property type="entry name" value="SBP_bac_1"/>
    <property type="match status" value="1"/>
</dbReference>
<dbReference type="SUPFAM" id="SSF53850">
    <property type="entry name" value="Periplasmic binding protein-like II"/>
    <property type="match status" value="1"/>
</dbReference>
<evidence type="ECO:0000313" key="3">
    <source>
        <dbReference type="EMBL" id="RAV11107.1"/>
    </source>
</evidence>
<dbReference type="EMBL" id="QMFB01000039">
    <property type="protein sequence ID" value="RAV11107.1"/>
    <property type="molecule type" value="Genomic_DNA"/>
</dbReference>
<evidence type="ECO:0008006" key="5">
    <source>
        <dbReference type="Google" id="ProtNLM"/>
    </source>
</evidence>
<name>A0A329M2C1_9BACL</name>
<dbReference type="OrthoDB" id="9787283at2"/>